<dbReference type="RefSeq" id="WP_006728068.1">
    <property type="nucleotide sequence ID" value="NZ_ALJF01000017.1"/>
</dbReference>
<gene>
    <name evidence="1" type="ORF">QWE_20403</name>
</gene>
<evidence type="ECO:0000313" key="2">
    <source>
        <dbReference type="Proteomes" id="UP000007123"/>
    </source>
</evidence>
<dbReference type="Proteomes" id="UP000007123">
    <property type="component" value="Unassembled WGS sequence"/>
</dbReference>
<dbReference type="STRING" id="1156935.QWE_20403"/>
<name>K2Q9J9_9HYPH</name>
<evidence type="ECO:0000313" key="1">
    <source>
        <dbReference type="EMBL" id="EKF57686.1"/>
    </source>
</evidence>
<protein>
    <submittedName>
        <fullName evidence="1">Uncharacterized protein</fullName>
    </submittedName>
</protein>
<organism evidence="1 2">
    <name type="scientific">Agrobacterium albertimagni AOL15</name>
    <dbReference type="NCBI Taxonomy" id="1156935"/>
    <lineage>
        <taxon>Bacteria</taxon>
        <taxon>Pseudomonadati</taxon>
        <taxon>Pseudomonadota</taxon>
        <taxon>Alphaproteobacteria</taxon>
        <taxon>Hyphomicrobiales</taxon>
        <taxon>Rhizobiaceae</taxon>
        <taxon>Rhizobium/Agrobacterium group</taxon>
        <taxon>Agrobacterium</taxon>
    </lineage>
</organism>
<accession>K2Q9J9</accession>
<dbReference type="AlphaFoldDB" id="K2Q9J9"/>
<proteinExistence type="predicted"/>
<keyword evidence="2" id="KW-1185">Reference proteome</keyword>
<dbReference type="OrthoDB" id="9878719at2"/>
<comment type="caution">
    <text evidence="1">The sequence shown here is derived from an EMBL/GenBank/DDBJ whole genome shotgun (WGS) entry which is preliminary data.</text>
</comment>
<reference evidence="1 2" key="1">
    <citation type="journal article" date="2012" name="J. Bacteriol.">
        <title>Draft Genome Sequence of Agrobacterium albertimagni Strain AOL15.</title>
        <authorList>
            <person name="Trimble W.L."/>
            <person name="Phung le T."/>
            <person name="Meyer F."/>
            <person name="Gilbert J.A."/>
            <person name="Silver S."/>
        </authorList>
    </citation>
    <scope>NUCLEOTIDE SEQUENCE [LARGE SCALE GENOMIC DNA]</scope>
    <source>
        <strain evidence="1 2">AOL15</strain>
    </source>
</reference>
<sequence length="208" mass="23119">MHATPKKKVSIREPSKRIDIAFERYRIIAATNGKAFKGIAYVGTEKVLSAEGESQDAVVDAVQKMLRDRMESLRHDRSSGLPGATELFEAPIFAGQRDIERLKPVLKCHASIPDGIADLKDIAHRLRIAEAFVMNAYLSLARKICQSLDCNPEDYSVPPGLTPALVVLRPCEDAVGNFEGYALRDAFMETLEMLEKRSPTLKLARPPR</sequence>
<dbReference type="EMBL" id="ALJF01000017">
    <property type="protein sequence ID" value="EKF57686.1"/>
    <property type="molecule type" value="Genomic_DNA"/>
</dbReference>